<dbReference type="AlphaFoldDB" id="A0A9N9AAT2"/>
<gene>
    <name evidence="1" type="ORF">FCALED_LOCUS4914</name>
</gene>
<comment type="caution">
    <text evidence="1">The sequence shown here is derived from an EMBL/GenBank/DDBJ whole genome shotgun (WGS) entry which is preliminary data.</text>
</comment>
<protein>
    <submittedName>
        <fullName evidence="1">5807_t:CDS:1</fullName>
    </submittedName>
</protein>
<sequence>MDMKSLEILIIHGLKMEDELLGLFRKERQTAKLRYEEKKKHELDTISNLAWKKLCDRYRLFEELDRESSEIPLSRENVIDISDKDLERIHSKYPGKEGQIDEVIKINSNNWNKLKSRYIFTSTNIFDILEMTEESASQIFYNTFRKSASHSLFDNSQSIISLSKYIKFVKLKNSSNVKSAQGLTNFNNPIDTKSLQELYHCKNLLDIKSIQDLKNIPNDRFIHNLINSSFLGEDKKELISVFLEEYKKWKVTISYEMKNILQKDSLIQKLSLQLKEEFEQEKQNIEFERICDEIMACESYNSARVFSLKYELEIIEPKATSLDQSESFRLHKEEFYIPNPIFRSYDENILIAVNEHKEPIAIYAKCFLGFIHILLQWYNNMVPNLQHLIFVKDTEELCFVEQGGRARIFNLVNKQFRPAVCSFPSNTANVLSSPDGSCIVAFIKEKFEYNADSVTEIKDDIMNFNNELQHNSVDANNNEISRAYV</sequence>
<name>A0A9N9AAT2_9GLOM</name>
<keyword evidence="2" id="KW-1185">Reference proteome</keyword>
<dbReference type="EMBL" id="CAJVPQ010000995">
    <property type="protein sequence ID" value="CAG8525464.1"/>
    <property type="molecule type" value="Genomic_DNA"/>
</dbReference>
<accession>A0A9N9AAT2</accession>
<evidence type="ECO:0000313" key="1">
    <source>
        <dbReference type="EMBL" id="CAG8525464.1"/>
    </source>
</evidence>
<dbReference type="OrthoDB" id="2445525at2759"/>
<reference evidence="1" key="1">
    <citation type="submission" date="2021-06" db="EMBL/GenBank/DDBJ databases">
        <authorList>
            <person name="Kallberg Y."/>
            <person name="Tangrot J."/>
            <person name="Rosling A."/>
        </authorList>
    </citation>
    <scope>NUCLEOTIDE SEQUENCE</scope>
    <source>
        <strain evidence="1">UK204</strain>
    </source>
</reference>
<dbReference type="Proteomes" id="UP000789570">
    <property type="component" value="Unassembled WGS sequence"/>
</dbReference>
<proteinExistence type="predicted"/>
<organism evidence="1 2">
    <name type="scientific">Funneliformis caledonium</name>
    <dbReference type="NCBI Taxonomy" id="1117310"/>
    <lineage>
        <taxon>Eukaryota</taxon>
        <taxon>Fungi</taxon>
        <taxon>Fungi incertae sedis</taxon>
        <taxon>Mucoromycota</taxon>
        <taxon>Glomeromycotina</taxon>
        <taxon>Glomeromycetes</taxon>
        <taxon>Glomerales</taxon>
        <taxon>Glomeraceae</taxon>
        <taxon>Funneliformis</taxon>
    </lineage>
</organism>
<evidence type="ECO:0000313" key="2">
    <source>
        <dbReference type="Proteomes" id="UP000789570"/>
    </source>
</evidence>